<dbReference type="SUPFAM" id="SSF103473">
    <property type="entry name" value="MFS general substrate transporter"/>
    <property type="match status" value="1"/>
</dbReference>
<dbReference type="InterPro" id="IPR050171">
    <property type="entry name" value="MFS_Transporters"/>
</dbReference>
<evidence type="ECO:0000313" key="8">
    <source>
        <dbReference type="EMBL" id="CAK0836775.1"/>
    </source>
</evidence>
<comment type="caution">
    <text evidence="8">The sequence shown here is derived from an EMBL/GenBank/DDBJ whole genome shotgun (WGS) entry which is preliminary data.</text>
</comment>
<dbReference type="EMBL" id="CAUYUJ010013792">
    <property type="protein sequence ID" value="CAK0836775.1"/>
    <property type="molecule type" value="Genomic_DNA"/>
</dbReference>
<dbReference type="InterPro" id="IPR036259">
    <property type="entry name" value="MFS_trans_sf"/>
</dbReference>
<keyword evidence="6 7" id="KW-0472">Membrane</keyword>
<sequence length="250" mass="26971">MMNFHHMNVTFPKYFLRQFGEDAPFELVLAINPIVIIFLVPAVTYLIDLWRLDYGTVLVVGSLISGVSPFALAVLNSTQGAIVWMVMLSLGEAIWSPKLMEMSVAVAPEGREGTYMSLTSAPLLISKLGVGGLSGALLTQFCPEEGDCPGLGRVDGRRLHHVPPDPRAAAAALAPLRAPGLGRGRAVRLPVPVAEGGLHRRRQRARVRRLLSTLPGQRMATTKGDQLHTSRLEPTGGARWGISGTVMAIH</sequence>
<proteinExistence type="predicted"/>
<evidence type="ECO:0000256" key="2">
    <source>
        <dbReference type="ARBA" id="ARBA00022448"/>
    </source>
</evidence>
<keyword evidence="9" id="KW-1185">Reference proteome</keyword>
<dbReference type="PANTHER" id="PTHR23517:SF3">
    <property type="entry name" value="INTEGRAL MEMBRANE TRANSPORT PROTEIN"/>
    <property type="match status" value="1"/>
</dbReference>
<organism evidence="8 9">
    <name type="scientific">Prorocentrum cordatum</name>
    <dbReference type="NCBI Taxonomy" id="2364126"/>
    <lineage>
        <taxon>Eukaryota</taxon>
        <taxon>Sar</taxon>
        <taxon>Alveolata</taxon>
        <taxon>Dinophyceae</taxon>
        <taxon>Prorocentrales</taxon>
        <taxon>Prorocentraceae</taxon>
        <taxon>Prorocentrum</taxon>
    </lineage>
</organism>
<evidence type="ECO:0000256" key="4">
    <source>
        <dbReference type="ARBA" id="ARBA00022692"/>
    </source>
</evidence>
<dbReference type="Gene3D" id="1.20.1250.20">
    <property type="entry name" value="MFS general substrate transporter like domains"/>
    <property type="match status" value="1"/>
</dbReference>
<dbReference type="Proteomes" id="UP001189429">
    <property type="component" value="Unassembled WGS sequence"/>
</dbReference>
<accession>A0ABN9SWG4</accession>
<keyword evidence="4 7" id="KW-0812">Transmembrane</keyword>
<name>A0ABN9SWG4_9DINO</name>
<evidence type="ECO:0000256" key="1">
    <source>
        <dbReference type="ARBA" id="ARBA00004651"/>
    </source>
</evidence>
<protein>
    <recommendedName>
        <fullName evidence="10">Solute carrier family 40 protein</fullName>
    </recommendedName>
</protein>
<reference evidence="8" key="1">
    <citation type="submission" date="2023-10" db="EMBL/GenBank/DDBJ databases">
        <authorList>
            <person name="Chen Y."/>
            <person name="Shah S."/>
            <person name="Dougan E. K."/>
            <person name="Thang M."/>
            <person name="Chan C."/>
        </authorList>
    </citation>
    <scope>NUCLEOTIDE SEQUENCE [LARGE SCALE GENOMIC DNA]</scope>
</reference>
<gene>
    <name evidence="8" type="ORF">PCOR1329_LOCUS33167</name>
</gene>
<keyword evidence="2" id="KW-0813">Transport</keyword>
<dbReference type="PANTHER" id="PTHR23517">
    <property type="entry name" value="RESISTANCE PROTEIN MDTM, PUTATIVE-RELATED-RELATED"/>
    <property type="match status" value="1"/>
</dbReference>
<keyword evidence="3" id="KW-1003">Cell membrane</keyword>
<feature type="transmembrane region" description="Helical" evidence="7">
    <location>
        <begin position="27"/>
        <end position="47"/>
    </location>
</feature>
<evidence type="ECO:0000256" key="6">
    <source>
        <dbReference type="ARBA" id="ARBA00023136"/>
    </source>
</evidence>
<keyword evidence="5 7" id="KW-1133">Transmembrane helix</keyword>
<feature type="transmembrane region" description="Helical" evidence="7">
    <location>
        <begin position="54"/>
        <end position="75"/>
    </location>
</feature>
<evidence type="ECO:0000256" key="5">
    <source>
        <dbReference type="ARBA" id="ARBA00022989"/>
    </source>
</evidence>
<evidence type="ECO:0000313" key="9">
    <source>
        <dbReference type="Proteomes" id="UP001189429"/>
    </source>
</evidence>
<evidence type="ECO:0000256" key="7">
    <source>
        <dbReference type="SAM" id="Phobius"/>
    </source>
</evidence>
<comment type="subcellular location">
    <subcellularLocation>
        <location evidence="1">Cell membrane</location>
        <topology evidence="1">Multi-pass membrane protein</topology>
    </subcellularLocation>
</comment>
<evidence type="ECO:0008006" key="10">
    <source>
        <dbReference type="Google" id="ProtNLM"/>
    </source>
</evidence>
<evidence type="ECO:0000256" key="3">
    <source>
        <dbReference type="ARBA" id="ARBA00022475"/>
    </source>
</evidence>